<dbReference type="PANTHER" id="PTHR22604:SF115">
    <property type="entry name" value="DIHYDRODIOL DEHYDROGENASE, PUTATIVE (AFU_ORTHOLOGUE AFUA_1G07520)-RELATED"/>
    <property type="match status" value="1"/>
</dbReference>
<dbReference type="eggNOG" id="KOG2741">
    <property type="taxonomic scope" value="Eukaryota"/>
</dbReference>
<feature type="domain" description="Gfo/Idh/MocA-like oxidoreductase N-terminal" evidence="6">
    <location>
        <begin position="81"/>
        <end position="180"/>
    </location>
</feature>
<dbReference type="OMA" id="IYVREQI"/>
<organism evidence="8 9">
    <name type="scientific">Leptosphaeria maculans (strain JN3 / isolate v23.1.3 / race Av1-4-5-6-7-8)</name>
    <name type="common">Blackleg fungus</name>
    <name type="synonym">Phoma lingam</name>
    <dbReference type="NCBI Taxonomy" id="985895"/>
    <lineage>
        <taxon>Eukaryota</taxon>
        <taxon>Fungi</taxon>
        <taxon>Dikarya</taxon>
        <taxon>Ascomycota</taxon>
        <taxon>Pezizomycotina</taxon>
        <taxon>Dothideomycetes</taxon>
        <taxon>Pleosporomycetidae</taxon>
        <taxon>Pleosporales</taxon>
        <taxon>Pleosporineae</taxon>
        <taxon>Leptosphaeriaceae</taxon>
        <taxon>Plenodomus</taxon>
        <taxon>Plenodomus lingam/Leptosphaeria maculans species complex</taxon>
    </lineage>
</organism>
<dbReference type="InterPro" id="IPR050984">
    <property type="entry name" value="Gfo/Idh/MocA_domain"/>
</dbReference>
<keyword evidence="9" id="KW-1185">Reference proteome</keyword>
<dbReference type="GO" id="GO:0047837">
    <property type="term" value="F:D-xylose 1-dehydrogenase (NADP+) activity"/>
    <property type="evidence" value="ECO:0007669"/>
    <property type="project" value="UniProtKB-EC"/>
</dbReference>
<evidence type="ECO:0000313" key="8">
    <source>
        <dbReference type="EMBL" id="CBX90396.1"/>
    </source>
</evidence>
<dbReference type="HOGENOM" id="CLU_023194_7_2_1"/>
<dbReference type="Gene3D" id="3.30.360.10">
    <property type="entry name" value="Dihydrodipicolinate Reductase, domain 2"/>
    <property type="match status" value="1"/>
</dbReference>
<evidence type="ECO:0000256" key="1">
    <source>
        <dbReference type="ARBA" id="ARBA00010928"/>
    </source>
</evidence>
<dbReference type="EMBL" id="FP929064">
    <property type="protein sequence ID" value="CBX90396.1"/>
    <property type="molecule type" value="Genomic_DNA"/>
</dbReference>
<dbReference type="Pfam" id="PF22725">
    <property type="entry name" value="GFO_IDH_MocA_C3"/>
    <property type="match status" value="1"/>
</dbReference>
<sequence>MTLSCTANKVDIIGTVVLAAPLTPDPTVFTIGSTGTIISKSQDSIMSSPKTVRWGILATGGIALTFTRDLLVDPTTRGVKHLKHTVVAAASSTSEARAKDFLKEVGAPAEAKAYGSYEEFVKNPDIDVVYIATPHSHHYQNARLCLEAGKNVLCEKSFTVNAAQARKLAELARQKNLFLMEAVWTRYFPLSIYVREQISAGRIGPVARVLSDNSMALDPEINFPDGKNRMVNPDLAGGALLDLGIYSLTWVYQTLYHTQPEGSRQPPKIQAFVKPYEPTVQADEQSTVILQFPRSKEAGGEAHAVAMTSIRIATAPGGDKMDQPFCRIQGPRGEIQVFGHSFRPLAVKIISKDGSVESKDFPIPGPGKGSGWYNGFGGSMQPEGEGQGMFWEADEAADAVIGGRKEGRFLGLDESILIMEAMDEVRRQGGLVYPEKIETLEYPVQL</sequence>
<dbReference type="InterPro" id="IPR055170">
    <property type="entry name" value="GFO_IDH_MocA-like_dom"/>
</dbReference>
<dbReference type="SUPFAM" id="SSF55347">
    <property type="entry name" value="Glyceraldehyde-3-phosphate dehydrogenase-like, C-terminal domain"/>
    <property type="match status" value="1"/>
</dbReference>
<proteinExistence type="inferred from homology"/>
<evidence type="ECO:0000256" key="2">
    <source>
        <dbReference type="ARBA" id="ARBA00023002"/>
    </source>
</evidence>
<evidence type="ECO:0000313" key="9">
    <source>
        <dbReference type="Proteomes" id="UP000002668"/>
    </source>
</evidence>
<dbReference type="EC" id="1.1.1.179" evidence="3"/>
<dbReference type="InterPro" id="IPR000683">
    <property type="entry name" value="Gfo/Idh/MocA-like_OxRdtase_N"/>
</dbReference>
<gene>
    <name evidence="8" type="ORF">LEMA_P065220.1</name>
</gene>
<protein>
    <recommendedName>
        <fullName evidence="3">D-xylose 1-dehydrogenase (NADP(+), D-xylono-1,5-lactone-forming)</fullName>
        <ecNumber evidence="3">1.1.1.179</ecNumber>
    </recommendedName>
    <alternativeName>
        <fullName evidence="4">D-xylose-NADP dehydrogenase</fullName>
    </alternativeName>
</protein>
<dbReference type="InterPro" id="IPR036291">
    <property type="entry name" value="NAD(P)-bd_dom_sf"/>
</dbReference>
<name>E4ZGH6_LEPMJ</name>
<evidence type="ECO:0000259" key="6">
    <source>
        <dbReference type="Pfam" id="PF01408"/>
    </source>
</evidence>
<keyword evidence="2" id="KW-0560">Oxidoreductase</keyword>
<dbReference type="Gene3D" id="3.40.50.720">
    <property type="entry name" value="NAD(P)-binding Rossmann-like Domain"/>
    <property type="match status" value="1"/>
</dbReference>
<accession>E4ZGH6</accession>
<evidence type="ECO:0000256" key="4">
    <source>
        <dbReference type="ARBA" id="ARBA00042988"/>
    </source>
</evidence>
<dbReference type="VEuPathDB" id="FungiDB:LEMA_P065220.1"/>
<dbReference type="Proteomes" id="UP000002668">
    <property type="component" value="Genome"/>
</dbReference>
<evidence type="ECO:0000259" key="7">
    <source>
        <dbReference type="Pfam" id="PF22725"/>
    </source>
</evidence>
<evidence type="ECO:0000256" key="3">
    <source>
        <dbReference type="ARBA" id="ARBA00038984"/>
    </source>
</evidence>
<reference evidence="9" key="1">
    <citation type="journal article" date="2011" name="Nat. Commun.">
        <title>Effector diversification within compartments of the Leptosphaeria maculans genome affected by Repeat-Induced Point mutations.</title>
        <authorList>
            <person name="Rouxel T."/>
            <person name="Grandaubert J."/>
            <person name="Hane J.K."/>
            <person name="Hoede C."/>
            <person name="van de Wouw A.P."/>
            <person name="Couloux A."/>
            <person name="Dominguez V."/>
            <person name="Anthouard V."/>
            <person name="Bally P."/>
            <person name="Bourras S."/>
            <person name="Cozijnsen A.J."/>
            <person name="Ciuffetti L.M."/>
            <person name="Degrave A."/>
            <person name="Dilmaghani A."/>
            <person name="Duret L."/>
            <person name="Fudal I."/>
            <person name="Goodwin S.B."/>
            <person name="Gout L."/>
            <person name="Glaser N."/>
            <person name="Linglin J."/>
            <person name="Kema G.H.J."/>
            <person name="Lapalu N."/>
            <person name="Lawrence C.B."/>
            <person name="May K."/>
            <person name="Meyer M."/>
            <person name="Ollivier B."/>
            <person name="Poulain J."/>
            <person name="Schoch C.L."/>
            <person name="Simon A."/>
            <person name="Spatafora J.W."/>
            <person name="Stachowiak A."/>
            <person name="Turgeon B.G."/>
            <person name="Tyler B.M."/>
            <person name="Vincent D."/>
            <person name="Weissenbach J."/>
            <person name="Amselem J."/>
            <person name="Quesneville H."/>
            <person name="Oliver R.P."/>
            <person name="Wincker P."/>
            <person name="Balesdent M.-H."/>
            <person name="Howlett B.J."/>
        </authorList>
    </citation>
    <scope>NUCLEOTIDE SEQUENCE [LARGE SCALE GENOMIC DNA]</scope>
    <source>
        <strain evidence="9">JN3 / isolate v23.1.3 / race Av1-4-5-6-7-8</strain>
    </source>
</reference>
<feature type="domain" description="GFO/IDH/MocA-like oxidoreductase" evidence="7">
    <location>
        <begin position="194"/>
        <end position="334"/>
    </location>
</feature>
<dbReference type="Pfam" id="PF01408">
    <property type="entry name" value="GFO_IDH_MocA"/>
    <property type="match status" value="1"/>
</dbReference>
<comment type="similarity">
    <text evidence="1">Belongs to the Gfo/Idh/MocA family.</text>
</comment>
<dbReference type="SUPFAM" id="SSF51735">
    <property type="entry name" value="NAD(P)-binding Rossmann-fold domains"/>
    <property type="match status" value="1"/>
</dbReference>
<dbReference type="AlphaFoldDB" id="E4ZGH6"/>
<dbReference type="PANTHER" id="PTHR22604">
    <property type="entry name" value="OXIDOREDUCTASES"/>
    <property type="match status" value="1"/>
</dbReference>
<comment type="catalytic activity">
    <reaction evidence="5">
        <text>D-xylose + NADP(+) = D-xylono-1,5-lactone + NADPH + H(+)</text>
        <dbReference type="Rhea" id="RHEA:22000"/>
        <dbReference type="ChEBI" id="CHEBI:15378"/>
        <dbReference type="ChEBI" id="CHEBI:15867"/>
        <dbReference type="ChEBI" id="CHEBI:53455"/>
        <dbReference type="ChEBI" id="CHEBI:57783"/>
        <dbReference type="ChEBI" id="CHEBI:58349"/>
        <dbReference type="EC" id="1.1.1.179"/>
    </reaction>
</comment>
<dbReference type="OrthoDB" id="2129491at2759"/>
<evidence type="ECO:0000256" key="5">
    <source>
        <dbReference type="ARBA" id="ARBA00049233"/>
    </source>
</evidence>
<dbReference type="GO" id="GO:0000166">
    <property type="term" value="F:nucleotide binding"/>
    <property type="evidence" value="ECO:0007669"/>
    <property type="project" value="InterPro"/>
</dbReference>
<dbReference type="InParanoid" id="E4ZGH6"/>
<dbReference type="STRING" id="985895.E4ZGH6"/>